<dbReference type="EMBL" id="VSWD01000007">
    <property type="protein sequence ID" value="KAK3096634.1"/>
    <property type="molecule type" value="Genomic_DNA"/>
</dbReference>
<dbReference type="PANTHER" id="PTHR10807:SF110">
    <property type="entry name" value="FI17948P1"/>
    <property type="match status" value="1"/>
</dbReference>
<dbReference type="Gene3D" id="2.30.29.30">
    <property type="entry name" value="Pleckstrin-homology domain (PH domain)/Phosphotyrosine-binding domain (PTB)"/>
    <property type="match status" value="1"/>
</dbReference>
<sequence>MSARASSFFQTDLSPKLLPGERVVTEADSVLSFVPFTDRKRGVSGKLFVTNFKVTFITGDRSTYDGQPPKRQRNLLINDYDIPLTSIDTIYQVMSGNKRRKLVPGSTVSTFTKYLEIYCKNFSVHVFGFKFSPKEQNKKVANAIVHHAYPTKSYLLYAFEYGKTMNFTDDKMKCGIPLYENASDWEAEITRCRCSRWRVTDVNSGFTVSTSLPERFVVPGGILNNDLLNASHQYNERRLPTWCYTHKNGASLVRKAELSLDYDASDYEAKYMAAIQLADVDKGTPIVVDLSKECPSLKDLQQSHEKLKDLCFIDTKKEFAMQDIAWNSSVESTKWLLYVAQCLRVANQVADTLSNNHTVVLQEPDGRHFCCLISSLSQILLDPSTRTRRGFECLIQREWVAMGYPFQREGGLVLQQGPQDQCPVFLLFLDCLWQLLQQYPSCFAFSDTYLVTLWDSTSTGIFETFLFDSFHQKSRYHLDGRCMKRFRLPPVWRWDLQYTEEDQSFFNNPLYLMETNRQLNSAVKSANRNLSSVHSRMPREEHYALSLGEMYRQRGEVISDNNSTCGRSLRLQPLTCAPAIKLWSQCYLRWQAPAQIVGGGYPSQYLQQCVMVEEIICLQHKTDSLTRSKGANSLTRPKSDLIFSLAIDTPNSSELLNSTFLTSSFPFSLDPSTSDQRMVFTPINVFLENSAIDYDYTGAED</sequence>
<evidence type="ECO:0000313" key="4">
    <source>
        <dbReference type="Proteomes" id="UP001186944"/>
    </source>
</evidence>
<proteinExistence type="inferred from homology"/>
<dbReference type="AlphaFoldDB" id="A0AA88YGW0"/>
<accession>A0AA88YGW0</accession>
<gene>
    <name evidence="3" type="ORF">FSP39_001921</name>
</gene>
<dbReference type="InterPro" id="IPR010569">
    <property type="entry name" value="Myotubularin-like_Pase_dom"/>
</dbReference>
<keyword evidence="4" id="KW-1185">Reference proteome</keyword>
<organism evidence="3 4">
    <name type="scientific">Pinctada imbricata</name>
    <name type="common">Atlantic pearl-oyster</name>
    <name type="synonym">Pinctada martensii</name>
    <dbReference type="NCBI Taxonomy" id="66713"/>
    <lineage>
        <taxon>Eukaryota</taxon>
        <taxon>Metazoa</taxon>
        <taxon>Spiralia</taxon>
        <taxon>Lophotrochozoa</taxon>
        <taxon>Mollusca</taxon>
        <taxon>Bivalvia</taxon>
        <taxon>Autobranchia</taxon>
        <taxon>Pteriomorphia</taxon>
        <taxon>Pterioida</taxon>
        <taxon>Pterioidea</taxon>
        <taxon>Pteriidae</taxon>
        <taxon>Pinctada</taxon>
    </lineage>
</organism>
<dbReference type="InterPro" id="IPR022587">
    <property type="entry name" value="MTMR12-like_C"/>
</dbReference>
<evidence type="ECO:0000256" key="1">
    <source>
        <dbReference type="ARBA" id="ARBA00007471"/>
    </source>
</evidence>
<feature type="domain" description="Myotubularin phosphatase" evidence="2">
    <location>
        <begin position="179"/>
        <end position="587"/>
    </location>
</feature>
<dbReference type="CDD" id="cd14537">
    <property type="entry name" value="PTP-MTMR10-like"/>
    <property type="match status" value="1"/>
</dbReference>
<evidence type="ECO:0000259" key="2">
    <source>
        <dbReference type="PROSITE" id="PS51339"/>
    </source>
</evidence>
<dbReference type="InterPro" id="IPR011993">
    <property type="entry name" value="PH-like_dom_sf"/>
</dbReference>
<dbReference type="GO" id="GO:0016020">
    <property type="term" value="C:membrane"/>
    <property type="evidence" value="ECO:0007669"/>
    <property type="project" value="TreeGrafter"/>
</dbReference>
<dbReference type="GO" id="GO:0046856">
    <property type="term" value="P:phosphatidylinositol dephosphorylation"/>
    <property type="evidence" value="ECO:0007669"/>
    <property type="project" value="TreeGrafter"/>
</dbReference>
<dbReference type="GO" id="GO:0005737">
    <property type="term" value="C:cytoplasm"/>
    <property type="evidence" value="ECO:0007669"/>
    <property type="project" value="TreeGrafter"/>
</dbReference>
<reference evidence="3" key="1">
    <citation type="submission" date="2019-08" db="EMBL/GenBank/DDBJ databases">
        <title>The improved chromosome-level genome for the pearl oyster Pinctada fucata martensii using PacBio sequencing and Hi-C.</title>
        <authorList>
            <person name="Zheng Z."/>
        </authorList>
    </citation>
    <scope>NUCLEOTIDE SEQUENCE</scope>
    <source>
        <strain evidence="3">ZZ-2019</strain>
        <tissue evidence="3">Adductor muscle</tissue>
    </source>
</reference>
<dbReference type="PROSITE" id="PS51339">
    <property type="entry name" value="PPASE_MYOTUBULARIN"/>
    <property type="match status" value="1"/>
</dbReference>
<dbReference type="Proteomes" id="UP001186944">
    <property type="component" value="Unassembled WGS sequence"/>
</dbReference>
<name>A0AA88YGW0_PINIB</name>
<dbReference type="InterPro" id="IPR029021">
    <property type="entry name" value="Prot-tyrosine_phosphatase-like"/>
</dbReference>
<protein>
    <recommendedName>
        <fullName evidence="2">Myotubularin phosphatase domain-containing protein</fullName>
    </recommendedName>
</protein>
<comment type="similarity">
    <text evidence="1">Belongs to the protein-tyrosine phosphatase family. Non-receptor class myotubularin subfamily.</text>
</comment>
<dbReference type="Pfam" id="PF06602">
    <property type="entry name" value="Myotub-related"/>
    <property type="match status" value="2"/>
</dbReference>
<comment type="caution">
    <text evidence="3">The sequence shown here is derived from an EMBL/GenBank/DDBJ whole genome shotgun (WGS) entry which is preliminary data.</text>
</comment>
<dbReference type="SUPFAM" id="SSF50729">
    <property type="entry name" value="PH domain-like"/>
    <property type="match status" value="1"/>
</dbReference>
<dbReference type="InterPro" id="IPR030564">
    <property type="entry name" value="Myotubularin"/>
</dbReference>
<dbReference type="SUPFAM" id="SSF52799">
    <property type="entry name" value="(Phosphotyrosine protein) phosphatases II"/>
    <property type="match status" value="1"/>
</dbReference>
<evidence type="ECO:0000313" key="3">
    <source>
        <dbReference type="EMBL" id="KAK3096634.1"/>
    </source>
</evidence>
<dbReference type="Pfam" id="PF12578">
    <property type="entry name" value="3-PAP"/>
    <property type="match status" value="1"/>
</dbReference>
<dbReference type="PANTHER" id="PTHR10807">
    <property type="entry name" value="MYOTUBULARIN-RELATED"/>
    <property type="match status" value="1"/>
</dbReference>